<dbReference type="InterPro" id="IPR001434">
    <property type="entry name" value="OmcB-like_DUF11"/>
</dbReference>
<gene>
    <name evidence="3" type="ordered locus">trd_A0418</name>
</gene>
<dbReference type="KEGG" id="tro:trd_A0418"/>
<organism evidence="3 4">
    <name type="scientific">Thermomicrobium roseum (strain ATCC 27502 / DSM 5159 / P-2)</name>
    <dbReference type="NCBI Taxonomy" id="309801"/>
    <lineage>
        <taxon>Bacteria</taxon>
        <taxon>Pseudomonadati</taxon>
        <taxon>Thermomicrobiota</taxon>
        <taxon>Thermomicrobia</taxon>
        <taxon>Thermomicrobiales</taxon>
        <taxon>Thermomicrobiaceae</taxon>
        <taxon>Thermomicrobium</taxon>
    </lineage>
</organism>
<evidence type="ECO:0000256" key="1">
    <source>
        <dbReference type="SAM" id="MobiDB-lite"/>
    </source>
</evidence>
<dbReference type="PROSITE" id="PS51257">
    <property type="entry name" value="PROKAR_LIPOPROTEIN"/>
    <property type="match status" value="1"/>
</dbReference>
<feature type="compositionally biased region" description="Polar residues" evidence="1">
    <location>
        <begin position="104"/>
        <end position="116"/>
    </location>
</feature>
<sequence>MRTTTRAGCRSKTAVIVLVAVAWLLAACEGTLVPLVTPSPLAERGVTPSPAVPSSPVPPSPPLVQASPTAIVSTPAVPSETATAEATPALVPTVTVRPAPTVASRPTSPAPSTGTPILTRPVVGEPGETPTPVGTCDLALDKTVSPLAVGRTVVVTLTVQQRGTAVCPTGALVSDPLPAGFQQESTIRIVETGGTGAWQCDGTTCRAGEPLPPGYSATFTFTVSGEPGSAAENCALVSVASDADPANDARCVTLGPFPTPPVAPTPSPVACLFGFEKAIRLGGPITGGQTGSATVTIRIRNAGPEECTVRWPEFVVVDVLPAGMSLSGAVRLNVAAWSCGTSERAFQCSGPPPQPGSEVIVTVDVAVAAEAERAVNCATLDPVGAQACAVPSYSRG</sequence>
<evidence type="ECO:0000313" key="4">
    <source>
        <dbReference type="Proteomes" id="UP000000447"/>
    </source>
</evidence>
<dbReference type="EMBL" id="CP001276">
    <property type="protein sequence ID" value="ACM06654.1"/>
    <property type="molecule type" value="Genomic_DNA"/>
</dbReference>
<geneLocation type="plasmid" evidence="4">
    <name>Tros</name>
</geneLocation>
<dbReference type="HOGENOM" id="CLU_696255_0_0_0"/>
<dbReference type="OrthoDB" id="172436at2"/>
<proteinExistence type="predicted"/>
<dbReference type="Pfam" id="PF01345">
    <property type="entry name" value="DUF11"/>
    <property type="match status" value="1"/>
</dbReference>
<evidence type="ECO:0000259" key="2">
    <source>
        <dbReference type="Pfam" id="PF01345"/>
    </source>
</evidence>
<keyword evidence="3" id="KW-0614">Plasmid</keyword>
<feature type="domain" description="DUF11" evidence="2">
    <location>
        <begin position="137"/>
        <end position="253"/>
    </location>
</feature>
<dbReference type="eggNOG" id="ENOG50300RP">
    <property type="taxonomic scope" value="Bacteria"/>
</dbReference>
<protein>
    <submittedName>
        <fullName evidence="3">Conserved repeat domain protein, putative</fullName>
    </submittedName>
</protein>
<reference evidence="3 4" key="1">
    <citation type="journal article" date="2009" name="PLoS ONE">
        <title>Complete genome sequence of the aerobic CO-oxidizing thermophile Thermomicrobium roseum.</title>
        <authorList>
            <person name="Wu D."/>
            <person name="Raymond J."/>
            <person name="Wu M."/>
            <person name="Chatterji S."/>
            <person name="Ren Q."/>
            <person name="Graham J.E."/>
            <person name="Bryant D.A."/>
            <person name="Robb F."/>
            <person name="Colman A."/>
            <person name="Tallon L.J."/>
            <person name="Badger J.H."/>
            <person name="Madupu R."/>
            <person name="Ward N.L."/>
            <person name="Eisen J.A."/>
        </authorList>
    </citation>
    <scope>NUCLEOTIDE SEQUENCE [LARGE SCALE GENOMIC DNA]</scope>
    <source>
        <strain evidence="4">ATCC 27502 / DSM 5159 / P-2</strain>
        <plasmid evidence="3">unnamed</plasmid>
    </source>
</reference>
<name>B9L3Q4_THERP</name>
<feature type="region of interest" description="Disordered" evidence="1">
    <location>
        <begin position="99"/>
        <end position="122"/>
    </location>
</feature>
<dbReference type="RefSeq" id="WP_012642641.1">
    <property type="nucleotide sequence ID" value="NC_011961.1"/>
</dbReference>
<keyword evidence="4" id="KW-1185">Reference proteome</keyword>
<feature type="region of interest" description="Disordered" evidence="1">
    <location>
        <begin position="42"/>
        <end position="67"/>
    </location>
</feature>
<accession>B9L3Q4</accession>
<dbReference type="Proteomes" id="UP000000447">
    <property type="component" value="Plasmid unnamed"/>
</dbReference>
<evidence type="ECO:0000313" key="3">
    <source>
        <dbReference type="EMBL" id="ACM06654.1"/>
    </source>
</evidence>
<dbReference type="AlphaFoldDB" id="B9L3Q4"/>
<feature type="compositionally biased region" description="Pro residues" evidence="1">
    <location>
        <begin position="50"/>
        <end position="62"/>
    </location>
</feature>